<sequence length="202" mass="23194">MQITPESSNFDEYLKESEVINYSHPLISKTVKELFNEEQSELEKVKVAYEFVRDQVSHSWDIQSNKVTCKASDVLKYKEGICYAKSNLLAALLRAINIPTGFCYQRLMLFDSPEGGYSLHALNGVYLKTLNRWVRLDARGNKQGVQAEFSVHEEKLAFNIREDLDEIDYPIIYTSPNEKTIATLDTNANALIMYTQNLPDRL</sequence>
<evidence type="ECO:0000313" key="2">
    <source>
        <dbReference type="EMBL" id="MFC5464167.1"/>
    </source>
</evidence>
<feature type="domain" description="Transglutaminase-like" evidence="1">
    <location>
        <begin position="74"/>
        <end position="140"/>
    </location>
</feature>
<dbReference type="PANTHER" id="PTHR33490:SF3">
    <property type="entry name" value="CONSERVED INTEGRAL MEMBRANE PROTEIN"/>
    <property type="match status" value="1"/>
</dbReference>
<dbReference type="Gene3D" id="3.10.620.30">
    <property type="match status" value="1"/>
</dbReference>
<dbReference type="SUPFAM" id="SSF54001">
    <property type="entry name" value="Cysteine proteinases"/>
    <property type="match status" value="1"/>
</dbReference>
<dbReference type="InterPro" id="IPR038765">
    <property type="entry name" value="Papain-like_cys_pep_sf"/>
</dbReference>
<reference evidence="3" key="1">
    <citation type="journal article" date="2019" name="Int. J. Syst. Evol. Microbiol.">
        <title>The Global Catalogue of Microorganisms (GCM) 10K type strain sequencing project: providing services to taxonomists for standard genome sequencing and annotation.</title>
        <authorList>
            <consortium name="The Broad Institute Genomics Platform"/>
            <consortium name="The Broad Institute Genome Sequencing Center for Infectious Disease"/>
            <person name="Wu L."/>
            <person name="Ma J."/>
        </authorList>
    </citation>
    <scope>NUCLEOTIDE SEQUENCE [LARGE SCALE GENOMIC DNA]</scope>
    <source>
        <strain evidence="3">CGMCC 1.12237</strain>
    </source>
</reference>
<accession>A0ABW0LGV1</accession>
<proteinExistence type="predicted"/>
<evidence type="ECO:0000313" key="3">
    <source>
        <dbReference type="Proteomes" id="UP001596147"/>
    </source>
</evidence>
<organism evidence="2 3">
    <name type="scientific">Lederbergia graminis</name>
    <dbReference type="NCBI Taxonomy" id="735518"/>
    <lineage>
        <taxon>Bacteria</taxon>
        <taxon>Bacillati</taxon>
        <taxon>Bacillota</taxon>
        <taxon>Bacilli</taxon>
        <taxon>Bacillales</taxon>
        <taxon>Bacillaceae</taxon>
        <taxon>Lederbergia</taxon>
    </lineage>
</organism>
<dbReference type="InterPro" id="IPR002931">
    <property type="entry name" value="Transglutaminase-like"/>
</dbReference>
<name>A0ABW0LGV1_9BACI</name>
<gene>
    <name evidence="2" type="ORF">ACFPM4_05275</name>
</gene>
<keyword evidence="3" id="KW-1185">Reference proteome</keyword>
<comment type="caution">
    <text evidence="2">The sequence shown here is derived from an EMBL/GenBank/DDBJ whole genome shotgun (WGS) entry which is preliminary data.</text>
</comment>
<dbReference type="EMBL" id="JBHSMC010000003">
    <property type="protein sequence ID" value="MFC5464167.1"/>
    <property type="molecule type" value="Genomic_DNA"/>
</dbReference>
<evidence type="ECO:0000259" key="1">
    <source>
        <dbReference type="SMART" id="SM00460"/>
    </source>
</evidence>
<dbReference type="PANTHER" id="PTHR33490">
    <property type="entry name" value="BLR5614 PROTEIN-RELATED"/>
    <property type="match status" value="1"/>
</dbReference>
<dbReference type="Proteomes" id="UP001596147">
    <property type="component" value="Unassembled WGS sequence"/>
</dbReference>
<dbReference type="Pfam" id="PF01841">
    <property type="entry name" value="Transglut_core"/>
    <property type="match status" value="1"/>
</dbReference>
<protein>
    <submittedName>
        <fullName evidence="2">Transglutaminase family protein</fullName>
    </submittedName>
</protein>
<dbReference type="SMART" id="SM00460">
    <property type="entry name" value="TGc"/>
    <property type="match status" value="1"/>
</dbReference>
<dbReference type="RefSeq" id="WP_382348621.1">
    <property type="nucleotide sequence ID" value="NZ_JBHSMC010000003.1"/>
</dbReference>